<dbReference type="CTD" id="3652"/>
<evidence type="ECO:0000313" key="3">
    <source>
        <dbReference type="EnsemblMetazoa" id="XP_014254848.1"/>
    </source>
</evidence>
<organism evidence="3 4">
    <name type="scientific">Cimex lectularius</name>
    <name type="common">Bed bug</name>
    <name type="synonym">Acanthia lectularia</name>
    <dbReference type="NCBI Taxonomy" id="79782"/>
    <lineage>
        <taxon>Eukaryota</taxon>
        <taxon>Metazoa</taxon>
        <taxon>Ecdysozoa</taxon>
        <taxon>Arthropoda</taxon>
        <taxon>Hexapoda</taxon>
        <taxon>Insecta</taxon>
        <taxon>Pterygota</taxon>
        <taxon>Neoptera</taxon>
        <taxon>Paraneoptera</taxon>
        <taxon>Hemiptera</taxon>
        <taxon>Heteroptera</taxon>
        <taxon>Panheteroptera</taxon>
        <taxon>Cimicomorpha</taxon>
        <taxon>Cimicidae</taxon>
        <taxon>Cimex</taxon>
    </lineage>
</organism>
<keyword evidence="4" id="KW-1185">Reference proteome</keyword>
<feature type="binding site" evidence="2">
    <location>
        <position position="157"/>
    </location>
    <ligand>
        <name>Mg(2+)</name>
        <dbReference type="ChEBI" id="CHEBI:18420"/>
        <label>1</label>
        <note>catalytic</note>
    </ligand>
</feature>
<dbReference type="InterPro" id="IPR000760">
    <property type="entry name" value="Inositol_monophosphatase-like"/>
</dbReference>
<dbReference type="AlphaFoldDB" id="A0A8I6S2L5"/>
<reference evidence="3" key="1">
    <citation type="submission" date="2022-01" db="UniProtKB">
        <authorList>
            <consortium name="EnsemblMetazoa"/>
        </authorList>
    </citation>
    <scope>IDENTIFICATION</scope>
</reference>
<accession>A0A8I6S2L5</accession>
<dbReference type="InterPro" id="IPR050725">
    <property type="entry name" value="CysQ/Inositol_MonoPase"/>
</dbReference>
<dbReference type="PROSITE" id="PS00630">
    <property type="entry name" value="IMP_2"/>
    <property type="match status" value="1"/>
</dbReference>
<dbReference type="InterPro" id="IPR044897">
    <property type="entry name" value="INPP1_dom_1"/>
</dbReference>
<dbReference type="RefSeq" id="XP_014254848.1">
    <property type="nucleotide sequence ID" value="XM_014399362.2"/>
</dbReference>
<dbReference type="Gene3D" id="3.30.540.10">
    <property type="entry name" value="Fructose-1,6-Bisphosphatase, subunit A, domain 1"/>
    <property type="match status" value="1"/>
</dbReference>
<evidence type="ECO:0000313" key="4">
    <source>
        <dbReference type="Proteomes" id="UP000494040"/>
    </source>
</evidence>
<dbReference type="KEGG" id="clec:106669705"/>
<comment type="similarity">
    <text evidence="1">Belongs to the inositol monophosphatase superfamily.</text>
</comment>
<dbReference type="Gene3D" id="4.10.460.10">
    <property type="entry name" value="Inositol Polyphosphate 1-phosphatase, domain 1"/>
    <property type="match status" value="1"/>
</dbReference>
<dbReference type="PANTHER" id="PTHR43028:SF3">
    <property type="entry name" value="INOSITOL POLYPHOSPHATE 1-PHOSPHATASE"/>
    <property type="match status" value="1"/>
</dbReference>
<protein>
    <recommendedName>
        <fullName evidence="5">Inositol polyphosphate 1-phosphatase</fullName>
    </recommendedName>
</protein>
<feature type="binding site" evidence="2">
    <location>
        <position position="156"/>
    </location>
    <ligand>
        <name>Mg(2+)</name>
        <dbReference type="ChEBI" id="CHEBI:18420"/>
        <label>1</label>
        <note>catalytic</note>
    </ligand>
</feature>
<dbReference type="GO" id="GO:0004441">
    <property type="term" value="F:inositol-1,4-bisphosphate 1-phosphatase activity"/>
    <property type="evidence" value="ECO:0007669"/>
    <property type="project" value="TreeGrafter"/>
</dbReference>
<dbReference type="PANTHER" id="PTHR43028">
    <property type="entry name" value="3'(2'),5'-BISPHOSPHATE NUCLEOTIDASE 1"/>
    <property type="match status" value="1"/>
</dbReference>
<keyword evidence="2" id="KW-0460">Magnesium</keyword>
<name>A0A8I6S2L5_CIMLE</name>
<evidence type="ECO:0008006" key="5">
    <source>
        <dbReference type="Google" id="ProtNLM"/>
    </source>
</evidence>
<dbReference type="InterPro" id="IPR020550">
    <property type="entry name" value="Inositol_monophosphatase_CS"/>
</dbReference>
<dbReference type="SUPFAM" id="SSF56655">
    <property type="entry name" value="Carbohydrate phosphatase"/>
    <property type="match status" value="1"/>
</dbReference>
<dbReference type="Pfam" id="PF00459">
    <property type="entry name" value="Inositol_P"/>
    <property type="match status" value="1"/>
</dbReference>
<dbReference type="GeneID" id="106669705"/>
<comment type="cofactor">
    <cofactor evidence="2">
        <name>Mg(2+)</name>
        <dbReference type="ChEBI" id="CHEBI:18420"/>
    </cofactor>
</comment>
<dbReference type="Gene3D" id="3.40.190.80">
    <property type="match status" value="1"/>
</dbReference>
<sequence length="358" mass="39490">MVENRLLASLLAATKRGTVIARVCRADDRLLALLVQEKKDSERNPRFQHDFKTLVDVFLQEVVKHDLSLCDTFTNSKGEVFGEENNEFLTDEGTILVEVKPTLEETTSLLNKVVKDQDASRVLAECAHNNVDVDFYCDINLDVILPEKIGVWIDPIDSTSEYIQGRKDDQSALVRSGLPCVTILIGVFNMDTGEPLIGVVKQPFFKFRNGSWSGRLVYGYNIGDHRGINQDFSNIPVNKIVAVSSSEDNHIKETLQNHGYTTVELAGAGYKLLSIISGDVSAYVLSKPTTYFWDVCAGNAILNACGGGVVDFSTLEPIKYRGGVSLQECCNAGGILAFRNSEIKDDLITILNLKTSKT</sequence>
<dbReference type="OrthoDB" id="9977309at2759"/>
<dbReference type="GO" id="GO:0046854">
    <property type="term" value="P:phosphatidylinositol phosphate biosynthetic process"/>
    <property type="evidence" value="ECO:0007669"/>
    <property type="project" value="InterPro"/>
</dbReference>
<proteinExistence type="inferred from homology"/>
<feature type="binding site" evidence="2">
    <location>
        <position position="154"/>
    </location>
    <ligand>
        <name>Mg(2+)</name>
        <dbReference type="ChEBI" id="CHEBI:18420"/>
        <label>1</label>
        <note>catalytic</note>
    </ligand>
</feature>
<dbReference type="OMA" id="KGSTFRW"/>
<dbReference type="EnsemblMetazoa" id="XM_014399362.2">
    <property type="protein sequence ID" value="XP_014254848.1"/>
    <property type="gene ID" value="LOC106669705"/>
</dbReference>
<evidence type="ECO:0000256" key="2">
    <source>
        <dbReference type="PIRSR" id="PIRSR600760-2"/>
    </source>
</evidence>
<keyword evidence="2" id="KW-0479">Metal-binding</keyword>
<feature type="binding site" evidence="2">
    <location>
        <position position="83"/>
    </location>
    <ligand>
        <name>Mg(2+)</name>
        <dbReference type="ChEBI" id="CHEBI:18420"/>
        <label>1</label>
        <note>catalytic</note>
    </ligand>
</feature>
<evidence type="ECO:0000256" key="1">
    <source>
        <dbReference type="ARBA" id="ARBA00009759"/>
    </source>
</evidence>
<dbReference type="Proteomes" id="UP000494040">
    <property type="component" value="Unassembled WGS sequence"/>
</dbReference>
<feature type="binding site" evidence="2">
    <location>
        <position position="294"/>
    </location>
    <ligand>
        <name>Mg(2+)</name>
        <dbReference type="ChEBI" id="CHEBI:18420"/>
        <label>1</label>
        <note>catalytic</note>
    </ligand>
</feature>
<dbReference type="GO" id="GO:0046872">
    <property type="term" value="F:metal ion binding"/>
    <property type="evidence" value="ECO:0007669"/>
    <property type="project" value="UniProtKB-KW"/>
</dbReference>